<evidence type="ECO:0000313" key="8">
    <source>
        <dbReference type="Proteomes" id="UP000293300"/>
    </source>
</evidence>
<dbReference type="OrthoDB" id="9794512at2"/>
<accession>A0A4Q9YNT8</accession>
<comment type="subcellular location">
    <subcellularLocation>
        <location evidence="1">Cell membrane</location>
        <topology evidence="1">Multi-pass membrane protein</topology>
    </subcellularLocation>
</comment>
<evidence type="ECO:0000313" key="7">
    <source>
        <dbReference type="EMBL" id="TBX64995.1"/>
    </source>
</evidence>
<evidence type="ECO:0000256" key="6">
    <source>
        <dbReference type="SAM" id="Phobius"/>
    </source>
</evidence>
<evidence type="ECO:0000256" key="2">
    <source>
        <dbReference type="ARBA" id="ARBA00022475"/>
    </source>
</evidence>
<reference evidence="7 8" key="1">
    <citation type="submission" date="2019-02" db="EMBL/GenBank/DDBJ databases">
        <title>Flavobacterium sp. RD-2-33 isolated from forest soil.</title>
        <authorList>
            <person name="Chaudhary D.K."/>
        </authorList>
    </citation>
    <scope>NUCLEOTIDE SEQUENCE [LARGE SCALE GENOMIC DNA]</scope>
    <source>
        <strain evidence="7 8">RD-2-33</strain>
    </source>
</reference>
<organism evidence="7 8">
    <name type="scientific">Flavobacterium silvisoli</name>
    <dbReference type="NCBI Taxonomy" id="2529433"/>
    <lineage>
        <taxon>Bacteria</taxon>
        <taxon>Pseudomonadati</taxon>
        <taxon>Bacteroidota</taxon>
        <taxon>Flavobacteriia</taxon>
        <taxon>Flavobacteriales</taxon>
        <taxon>Flavobacteriaceae</taxon>
        <taxon>Flavobacterium</taxon>
    </lineage>
</organism>
<gene>
    <name evidence="7" type="ORF">EZL74_12645</name>
</gene>
<feature type="transmembrane region" description="Helical" evidence="6">
    <location>
        <begin position="95"/>
        <end position="119"/>
    </location>
</feature>
<comment type="caution">
    <text evidence="7">The sequence shown here is derived from an EMBL/GenBank/DDBJ whole genome shotgun (WGS) entry which is preliminary data.</text>
</comment>
<keyword evidence="2" id="KW-1003">Cell membrane</keyword>
<evidence type="ECO:0000256" key="1">
    <source>
        <dbReference type="ARBA" id="ARBA00004651"/>
    </source>
</evidence>
<feature type="transmembrane region" description="Helical" evidence="6">
    <location>
        <begin position="186"/>
        <end position="208"/>
    </location>
</feature>
<keyword evidence="8" id="KW-1185">Reference proteome</keyword>
<feature type="transmembrane region" description="Helical" evidence="6">
    <location>
        <begin position="220"/>
        <end position="240"/>
    </location>
</feature>
<keyword evidence="3 6" id="KW-0812">Transmembrane</keyword>
<dbReference type="GO" id="GO:0140359">
    <property type="term" value="F:ABC-type transporter activity"/>
    <property type="evidence" value="ECO:0007669"/>
    <property type="project" value="InterPro"/>
</dbReference>
<name>A0A4Q9YNT8_9FLAO</name>
<proteinExistence type="predicted"/>
<dbReference type="EMBL" id="SJPE01000021">
    <property type="protein sequence ID" value="TBX64995.1"/>
    <property type="molecule type" value="Genomic_DNA"/>
</dbReference>
<dbReference type="InterPro" id="IPR051449">
    <property type="entry name" value="ABC-2_transporter_component"/>
</dbReference>
<feature type="transmembrane region" description="Helical" evidence="6">
    <location>
        <begin position="12"/>
        <end position="36"/>
    </location>
</feature>
<feature type="transmembrane region" description="Helical" evidence="6">
    <location>
        <begin position="247"/>
        <end position="264"/>
    </location>
</feature>
<dbReference type="GO" id="GO:0005886">
    <property type="term" value="C:plasma membrane"/>
    <property type="evidence" value="ECO:0007669"/>
    <property type="project" value="UniProtKB-SubCell"/>
</dbReference>
<dbReference type="PANTHER" id="PTHR30294">
    <property type="entry name" value="MEMBRANE COMPONENT OF ABC TRANSPORTER YHHJ-RELATED"/>
    <property type="match status" value="1"/>
</dbReference>
<feature type="transmembrane region" description="Helical" evidence="6">
    <location>
        <begin position="56"/>
        <end position="74"/>
    </location>
</feature>
<dbReference type="AlphaFoldDB" id="A0A4Q9YNT8"/>
<evidence type="ECO:0000256" key="5">
    <source>
        <dbReference type="ARBA" id="ARBA00023136"/>
    </source>
</evidence>
<keyword evidence="5 6" id="KW-0472">Membrane</keyword>
<feature type="transmembrane region" description="Helical" evidence="6">
    <location>
        <begin position="300"/>
        <end position="318"/>
    </location>
</feature>
<dbReference type="RefSeq" id="WP_131477033.1">
    <property type="nucleotide sequence ID" value="NZ_SJPE01000021.1"/>
</dbReference>
<evidence type="ECO:0000256" key="3">
    <source>
        <dbReference type="ARBA" id="ARBA00022692"/>
    </source>
</evidence>
<keyword evidence="4 6" id="KW-1133">Transmembrane helix</keyword>
<dbReference type="Proteomes" id="UP000293300">
    <property type="component" value="Unassembled WGS sequence"/>
</dbReference>
<feature type="transmembrane region" description="Helical" evidence="6">
    <location>
        <begin position="131"/>
        <end position="149"/>
    </location>
</feature>
<sequence>MKSIALREIKSFFGSPIGYLVIAIFLLLNGLFLWVFDGEYNILQSGFADLSPFFTLAPWILIFLIPAVTMRSFSDEKKQGTIELLLTKPLSVWQIVNGKFLAALVLIVMAIIPTLIYVVVVSNLGMTNNDISTFSVVVRFLILALYIIIIRKKIVKIITESIISWINMILVNFRVSISKKSKAFEFILLIINILILLNLLIFISFPFFELRNIDMGSTMGSYFGLLFLIAAYTAIGIFTSTLSENQIVAFLLSVFLCFLFYYGFEGASVFLKGFEDAVARIGMDYHFKSMARGVIDTRDVLYFISVAFLFLSFTVFKLKSLKS</sequence>
<protein>
    <submittedName>
        <fullName evidence="7">Gliding motility-associated ABC transporter permease subunit GldF</fullName>
    </submittedName>
</protein>
<dbReference type="PANTHER" id="PTHR30294:SF29">
    <property type="entry name" value="MULTIDRUG ABC TRANSPORTER PERMEASE YBHS-RELATED"/>
    <property type="match status" value="1"/>
</dbReference>
<evidence type="ECO:0000256" key="4">
    <source>
        <dbReference type="ARBA" id="ARBA00022989"/>
    </source>
</evidence>
<dbReference type="Pfam" id="PF12679">
    <property type="entry name" value="ABC2_membrane_2"/>
    <property type="match status" value="1"/>
</dbReference>